<feature type="domain" description="F-box" evidence="1">
    <location>
        <begin position="1"/>
        <end position="45"/>
    </location>
</feature>
<dbReference type="EMBL" id="CM007893">
    <property type="protein sequence ID" value="OTG27703.1"/>
    <property type="molecule type" value="Genomic_DNA"/>
</dbReference>
<proteinExistence type="predicted"/>
<reference evidence="2 4" key="1">
    <citation type="journal article" date="2017" name="Nature">
        <title>The sunflower genome provides insights into oil metabolism, flowering and Asterid evolution.</title>
        <authorList>
            <person name="Badouin H."/>
            <person name="Gouzy J."/>
            <person name="Grassa C.J."/>
            <person name="Murat F."/>
            <person name="Staton S.E."/>
            <person name="Cottret L."/>
            <person name="Lelandais-Briere C."/>
            <person name="Owens G.L."/>
            <person name="Carrere S."/>
            <person name="Mayjonade B."/>
            <person name="Legrand L."/>
            <person name="Gill N."/>
            <person name="Kane N.C."/>
            <person name="Bowers J.E."/>
            <person name="Hubner S."/>
            <person name="Bellec A."/>
            <person name="Berard A."/>
            <person name="Berges H."/>
            <person name="Blanchet N."/>
            <person name="Boniface M.C."/>
            <person name="Brunel D."/>
            <person name="Catrice O."/>
            <person name="Chaidir N."/>
            <person name="Claudel C."/>
            <person name="Donnadieu C."/>
            <person name="Faraut T."/>
            <person name="Fievet G."/>
            <person name="Helmstetter N."/>
            <person name="King M."/>
            <person name="Knapp S.J."/>
            <person name="Lai Z."/>
            <person name="Le Paslier M.C."/>
            <person name="Lippi Y."/>
            <person name="Lorenzon L."/>
            <person name="Mandel J.R."/>
            <person name="Marage G."/>
            <person name="Marchand G."/>
            <person name="Marquand E."/>
            <person name="Bret-Mestries E."/>
            <person name="Morien E."/>
            <person name="Nambeesan S."/>
            <person name="Nguyen T."/>
            <person name="Pegot-Espagnet P."/>
            <person name="Pouilly N."/>
            <person name="Raftis F."/>
            <person name="Sallet E."/>
            <person name="Schiex T."/>
            <person name="Thomas J."/>
            <person name="Vandecasteele C."/>
            <person name="Vares D."/>
            <person name="Vear F."/>
            <person name="Vautrin S."/>
            <person name="Crespi M."/>
            <person name="Mangin B."/>
            <person name="Burke J.M."/>
            <person name="Salse J."/>
            <person name="Munos S."/>
            <person name="Vincourt P."/>
            <person name="Rieseberg L.H."/>
            <person name="Langlade N.B."/>
        </authorList>
    </citation>
    <scope>NUCLEOTIDE SEQUENCE [LARGE SCALE GENOMIC DNA]</scope>
    <source>
        <strain evidence="4">cv. SF193</strain>
        <tissue evidence="2">Leaves</tissue>
    </source>
</reference>
<dbReference type="InterPro" id="IPR036047">
    <property type="entry name" value="F-box-like_dom_sf"/>
</dbReference>
<evidence type="ECO:0000313" key="3">
    <source>
        <dbReference type="EMBL" id="OTG27703.1"/>
    </source>
</evidence>
<keyword evidence="4" id="KW-1185">Reference proteome</keyword>
<protein>
    <submittedName>
        <fullName evidence="2 3">F-box domain-containing protein</fullName>
    </submittedName>
</protein>
<dbReference type="Proteomes" id="UP000215914">
    <property type="component" value="Chromosome 4"/>
</dbReference>
<organism evidence="3 4">
    <name type="scientific">Helianthus annuus</name>
    <name type="common">Common sunflower</name>
    <dbReference type="NCBI Taxonomy" id="4232"/>
    <lineage>
        <taxon>Eukaryota</taxon>
        <taxon>Viridiplantae</taxon>
        <taxon>Streptophyta</taxon>
        <taxon>Embryophyta</taxon>
        <taxon>Tracheophyta</taxon>
        <taxon>Spermatophyta</taxon>
        <taxon>Magnoliopsida</taxon>
        <taxon>eudicotyledons</taxon>
        <taxon>Gunneridae</taxon>
        <taxon>Pentapetalae</taxon>
        <taxon>asterids</taxon>
        <taxon>campanulids</taxon>
        <taxon>Asterales</taxon>
        <taxon>Asteraceae</taxon>
        <taxon>Asteroideae</taxon>
        <taxon>Heliantheae alliance</taxon>
        <taxon>Heliantheae</taxon>
        <taxon>Helianthus</taxon>
    </lineage>
</organism>
<dbReference type="Pfam" id="PF00646">
    <property type="entry name" value="F-box"/>
    <property type="match status" value="1"/>
</dbReference>
<evidence type="ECO:0000313" key="4">
    <source>
        <dbReference type="Proteomes" id="UP000215914"/>
    </source>
</evidence>
<dbReference type="SMART" id="SM00256">
    <property type="entry name" value="FBOX"/>
    <property type="match status" value="1"/>
</dbReference>
<accession>A0A251UXE5</accession>
<dbReference type="InterPro" id="IPR001810">
    <property type="entry name" value="F-box_dom"/>
</dbReference>
<dbReference type="Gene3D" id="1.20.1280.50">
    <property type="match status" value="1"/>
</dbReference>
<name>A0A251UXE5_HELAN</name>
<dbReference type="InParanoid" id="A0A251UXE5"/>
<dbReference type="SUPFAM" id="SSF81383">
    <property type="entry name" value="F-box domain"/>
    <property type="match status" value="1"/>
</dbReference>
<dbReference type="PROSITE" id="PS50181">
    <property type="entry name" value="FBOX"/>
    <property type="match status" value="1"/>
</dbReference>
<evidence type="ECO:0000313" key="2">
    <source>
        <dbReference type="EMBL" id="KAF5808807.1"/>
    </source>
</evidence>
<reference evidence="2" key="3">
    <citation type="submission" date="2020-06" db="EMBL/GenBank/DDBJ databases">
        <title>Helianthus annuus Genome sequencing and assembly Release 2.</title>
        <authorList>
            <person name="Gouzy J."/>
            <person name="Langlade N."/>
            <person name="Munos S."/>
        </authorList>
    </citation>
    <scope>NUCLEOTIDE SEQUENCE</scope>
    <source>
        <tissue evidence="2">Leaves</tissue>
    </source>
</reference>
<sequence>MSNNIPLEIQTEIMKRLPVKSLLRFRSVSKSWYVNTGADPAWYKGKTPLRLGASVVVLN</sequence>
<dbReference type="EMBL" id="MNCJ02000319">
    <property type="protein sequence ID" value="KAF5808807.1"/>
    <property type="molecule type" value="Genomic_DNA"/>
</dbReference>
<evidence type="ECO:0000259" key="1">
    <source>
        <dbReference type="PROSITE" id="PS50181"/>
    </source>
</evidence>
<gene>
    <name evidence="3" type="ORF">HannXRQ_Chr04g0102911</name>
    <name evidence="2" type="ORF">HanXRQr2_Chr04g0149741</name>
</gene>
<dbReference type="AlphaFoldDB" id="A0A251UXE5"/>
<dbReference type="Gramene" id="mRNA:HanXRQr2_Chr04g0149741">
    <property type="protein sequence ID" value="mRNA:HanXRQr2_Chr04g0149741"/>
    <property type="gene ID" value="HanXRQr2_Chr04g0149741"/>
</dbReference>
<reference evidence="3" key="2">
    <citation type="submission" date="2017-02" db="EMBL/GenBank/DDBJ databases">
        <title>Sunflower complete genome.</title>
        <authorList>
            <person name="Langlade N."/>
            <person name="Munos S."/>
        </authorList>
    </citation>
    <scope>NUCLEOTIDE SEQUENCE [LARGE SCALE GENOMIC DNA]</scope>
    <source>
        <tissue evidence="3">Leaves</tissue>
    </source>
</reference>